<dbReference type="GO" id="GO:0046872">
    <property type="term" value="F:metal ion binding"/>
    <property type="evidence" value="ECO:0007669"/>
    <property type="project" value="UniProtKB-KW"/>
</dbReference>
<keyword evidence="3" id="KW-0479">Metal-binding</keyword>
<evidence type="ECO:0000256" key="4">
    <source>
        <dbReference type="ARBA" id="ARBA00022982"/>
    </source>
</evidence>
<keyword evidence="5" id="KW-0408">Iron</keyword>
<dbReference type="InterPro" id="IPR036280">
    <property type="entry name" value="Multihaem_cyt_sf"/>
</dbReference>
<evidence type="ECO:0000256" key="6">
    <source>
        <dbReference type="SAM" id="Phobius"/>
    </source>
</evidence>
<dbReference type="InterPro" id="IPR051811">
    <property type="entry name" value="Cytochrome_c550/c551-like"/>
</dbReference>
<dbReference type="Pfam" id="PF00034">
    <property type="entry name" value="Cytochrom_C"/>
    <property type="match status" value="3"/>
</dbReference>
<dbReference type="EC" id="1.9.3.1" evidence="8"/>
<evidence type="ECO:0000256" key="5">
    <source>
        <dbReference type="ARBA" id="ARBA00023004"/>
    </source>
</evidence>
<dbReference type="PROSITE" id="PS51007">
    <property type="entry name" value="CYTC"/>
    <property type="match status" value="2"/>
</dbReference>
<dbReference type="GO" id="GO:0016491">
    <property type="term" value="F:oxidoreductase activity"/>
    <property type="evidence" value="ECO:0007669"/>
    <property type="project" value="UniProtKB-KW"/>
</dbReference>
<feature type="domain" description="Cytochrome c" evidence="7">
    <location>
        <begin position="257"/>
        <end position="450"/>
    </location>
</feature>
<evidence type="ECO:0000256" key="3">
    <source>
        <dbReference type="ARBA" id="ARBA00022723"/>
    </source>
</evidence>
<keyword evidence="6" id="KW-1133">Transmembrane helix</keyword>
<dbReference type="Gene3D" id="1.10.760.10">
    <property type="entry name" value="Cytochrome c-like domain"/>
    <property type="match status" value="3"/>
</dbReference>
<dbReference type="Gene3D" id="1.10.1130.10">
    <property type="entry name" value="Flavocytochrome C3, Chain A"/>
    <property type="match status" value="1"/>
</dbReference>
<dbReference type="InterPro" id="IPR009056">
    <property type="entry name" value="Cyt_c-like_dom"/>
</dbReference>
<protein>
    <submittedName>
        <fullName evidence="8">Cytochrome c oxidase subunit 2</fullName>
        <ecNumber evidence="8">1.9.3.1</ecNumber>
    </submittedName>
</protein>
<gene>
    <name evidence="8" type="primary">ctaC_1</name>
    <name evidence="8" type="ORF">GALL_12890</name>
</gene>
<feature type="transmembrane region" description="Helical" evidence="6">
    <location>
        <begin position="12"/>
        <end position="29"/>
    </location>
</feature>
<proteinExistence type="predicted"/>
<dbReference type="GO" id="GO:0009055">
    <property type="term" value="F:electron transfer activity"/>
    <property type="evidence" value="ECO:0007669"/>
    <property type="project" value="InterPro"/>
</dbReference>
<keyword evidence="4" id="KW-0249">Electron transport</keyword>
<dbReference type="SUPFAM" id="SSF46626">
    <property type="entry name" value="Cytochrome c"/>
    <property type="match status" value="3"/>
</dbReference>
<dbReference type="InterPro" id="IPR036909">
    <property type="entry name" value="Cyt_c-like_dom_sf"/>
</dbReference>
<keyword evidence="6" id="KW-0812">Transmembrane</keyword>
<evidence type="ECO:0000256" key="2">
    <source>
        <dbReference type="ARBA" id="ARBA00022617"/>
    </source>
</evidence>
<dbReference type="PANTHER" id="PTHR37823">
    <property type="entry name" value="CYTOCHROME C-553-LIKE"/>
    <property type="match status" value="1"/>
</dbReference>
<dbReference type="SUPFAM" id="SSF48695">
    <property type="entry name" value="Multiheme cytochromes"/>
    <property type="match status" value="1"/>
</dbReference>
<dbReference type="GO" id="GO:0020037">
    <property type="term" value="F:heme binding"/>
    <property type="evidence" value="ECO:0007669"/>
    <property type="project" value="InterPro"/>
</dbReference>
<keyword evidence="6" id="KW-0472">Membrane</keyword>
<evidence type="ECO:0000256" key="1">
    <source>
        <dbReference type="ARBA" id="ARBA00022448"/>
    </source>
</evidence>
<keyword evidence="2" id="KW-0349">Heme</keyword>
<evidence type="ECO:0000313" key="8">
    <source>
        <dbReference type="EMBL" id="OIR18946.1"/>
    </source>
</evidence>
<name>A0A1J5TDD0_9ZZZZ</name>
<dbReference type="AlphaFoldDB" id="A0A1J5TDD0"/>
<evidence type="ECO:0000259" key="7">
    <source>
        <dbReference type="PROSITE" id="PS51007"/>
    </source>
</evidence>
<organism evidence="8">
    <name type="scientific">mine drainage metagenome</name>
    <dbReference type="NCBI Taxonomy" id="410659"/>
    <lineage>
        <taxon>unclassified sequences</taxon>
        <taxon>metagenomes</taxon>
        <taxon>ecological metagenomes</taxon>
    </lineage>
</organism>
<feature type="domain" description="Cytochrome c" evidence="7">
    <location>
        <begin position="162"/>
        <end position="242"/>
    </location>
</feature>
<comment type="caution">
    <text evidence="8">The sequence shown here is derived from an EMBL/GenBank/DDBJ whole genome shotgun (WGS) entry which is preliminary data.</text>
</comment>
<sequence>MDSESPRKLRIWFVVLSLLVGVLVVVAYYKDQFRSWKIYQHQYIQDQVRRASTPQQKAIAEATPVEIHQILLPQLDRVDRCTTCHLSVEDPSYAGYPQPLAYHPNHDQHPFEKFGCTVCHGGQGRATTVAGAHGGPNPLLPMDFIQASCAKCHDASDNPAAPELARGAQIFYTVGCIGCHKLNGVGGSIGPVLDHVGDHRSAEWLEKHFLNPAAMTPNSGMPPQHFTKPDLHAITLFMLSQTGESLGGFYTSMKVIPSAEEGRHLFETKGCIACHQLNGVGGKIGPALDNVATRRSPEWIMQHFRDPSSVTPGSVMPKFGFTETQIRALTQFLLHVNDHKTALNIPALMSAVERGRDVFRKYGCAGCHGPDGRGGVPNPNAKPGQLVPDLIHVADGFTKSELIAFIRRGQHEIPALDPKKPAPPLYMPAWGDKIKPGEYQDLAAFLFSLKPKDEDLGF</sequence>
<dbReference type="EMBL" id="MLJW01000002">
    <property type="protein sequence ID" value="OIR18946.1"/>
    <property type="molecule type" value="Genomic_DNA"/>
</dbReference>
<accession>A0A1J5TDD0</accession>
<dbReference type="PANTHER" id="PTHR37823:SF1">
    <property type="entry name" value="CYTOCHROME C-553-LIKE"/>
    <property type="match status" value="1"/>
</dbReference>
<keyword evidence="8" id="KW-0560">Oxidoreductase</keyword>
<reference evidence="8" key="1">
    <citation type="submission" date="2016-10" db="EMBL/GenBank/DDBJ databases">
        <title>Sequence of Gallionella enrichment culture.</title>
        <authorList>
            <person name="Poehlein A."/>
            <person name="Muehling M."/>
            <person name="Daniel R."/>
        </authorList>
    </citation>
    <scope>NUCLEOTIDE SEQUENCE</scope>
</reference>
<keyword evidence="1" id="KW-0813">Transport</keyword>